<evidence type="ECO:0000313" key="2">
    <source>
        <dbReference type="EMBL" id="TKR81479.1"/>
    </source>
</evidence>
<gene>
    <name evidence="2" type="ORF">L596_015342</name>
</gene>
<sequence>MVGIIRARTKNQSNNGLSPNLPGIAPPQRSTDRVGTPRKHYVNCIIGQKRHNCERGDLHVDSRSPSGANRSKRKNDTKVPSAYVVNERRRGFVRGGAWPPAGRRRRRRGSEAGAINSDGVDDRRTS</sequence>
<reference evidence="2" key="3">
    <citation type="journal article" date="2019" name="G3 (Bethesda)">
        <title>Hybrid Assembly of the Genome of the Entomopathogenic Nematode Steinernema carpocapsae Identifies the X-Chromosome.</title>
        <authorList>
            <person name="Serra L."/>
            <person name="Macchietto M."/>
            <person name="Macias-Munoz A."/>
            <person name="McGill C.J."/>
            <person name="Rodriguez I.M."/>
            <person name="Rodriguez B."/>
            <person name="Murad R."/>
            <person name="Mortazavi A."/>
        </authorList>
    </citation>
    <scope>NUCLEOTIDE SEQUENCE</scope>
    <source>
        <strain evidence="2">ALL</strain>
    </source>
</reference>
<feature type="region of interest" description="Disordered" evidence="1">
    <location>
        <begin position="52"/>
        <end position="126"/>
    </location>
</feature>
<comment type="caution">
    <text evidence="2">The sequence shown here is derived from an EMBL/GenBank/DDBJ whole genome shotgun (WGS) entry which is preliminary data.</text>
</comment>
<feature type="region of interest" description="Disordered" evidence="1">
    <location>
        <begin position="1"/>
        <end position="38"/>
    </location>
</feature>
<reference evidence="2" key="2">
    <citation type="journal article" date="2015" name="Genome Biol.">
        <title>Comparative genomics of Steinernema reveals deeply conserved gene regulatory networks.</title>
        <authorList>
            <person name="Dillman A.R."/>
            <person name="Macchietto M."/>
            <person name="Porter C.F."/>
            <person name="Rogers A."/>
            <person name="Williams B."/>
            <person name="Antoshechkin I."/>
            <person name="Lee M.M."/>
            <person name="Goodwin Z."/>
            <person name="Lu X."/>
            <person name="Lewis E.E."/>
            <person name="Goodrich-Blair H."/>
            <person name="Stock S.P."/>
            <person name="Adams B.J."/>
            <person name="Sternberg P.W."/>
            <person name="Mortazavi A."/>
        </authorList>
    </citation>
    <scope>NUCLEOTIDE SEQUENCE [LARGE SCALE GENOMIC DNA]</scope>
    <source>
        <strain evidence="2">ALL</strain>
    </source>
</reference>
<proteinExistence type="predicted"/>
<accession>A0A4U5NEP9</accession>
<reference evidence="2" key="1">
    <citation type="submission" date="2013-11" db="EMBL/GenBank/DDBJ databases">
        <authorList>
            <person name="Sternberg P."/>
            <person name="Dillman A."/>
            <person name="Macchietto M."/>
        </authorList>
    </citation>
    <scope>NUCLEOTIDE SEQUENCE</scope>
    <source>
        <strain evidence="2">ALL</strain>
    </source>
</reference>
<protein>
    <submittedName>
        <fullName evidence="2">Uncharacterized protein</fullName>
    </submittedName>
</protein>
<evidence type="ECO:0000256" key="1">
    <source>
        <dbReference type="SAM" id="MobiDB-lite"/>
    </source>
</evidence>
<dbReference type="EMBL" id="AZBU02000004">
    <property type="protein sequence ID" value="TKR81479.1"/>
    <property type="molecule type" value="Genomic_DNA"/>
</dbReference>
<dbReference type="AlphaFoldDB" id="A0A4U5NEP9"/>
<name>A0A4U5NEP9_STECR</name>
<feature type="compositionally biased region" description="Basic and acidic residues" evidence="1">
    <location>
        <begin position="52"/>
        <end position="62"/>
    </location>
</feature>
<organism evidence="2">
    <name type="scientific">Steinernema carpocapsae</name>
    <name type="common">Entomopathogenic nematode</name>
    <dbReference type="NCBI Taxonomy" id="34508"/>
    <lineage>
        <taxon>Eukaryota</taxon>
        <taxon>Metazoa</taxon>
        <taxon>Ecdysozoa</taxon>
        <taxon>Nematoda</taxon>
        <taxon>Chromadorea</taxon>
        <taxon>Rhabditida</taxon>
        <taxon>Tylenchina</taxon>
        <taxon>Panagrolaimomorpha</taxon>
        <taxon>Strongyloidoidea</taxon>
        <taxon>Steinernematidae</taxon>
        <taxon>Steinernema</taxon>
    </lineage>
</organism>